<dbReference type="Gene3D" id="3.10.129.10">
    <property type="entry name" value="Hotdog Thioesterase"/>
    <property type="match status" value="1"/>
</dbReference>
<dbReference type="Proteomes" id="UP000182737">
    <property type="component" value="Unassembled WGS sequence"/>
</dbReference>
<keyword evidence="5" id="KW-0809">Transit peptide</keyword>
<keyword evidence="3" id="KW-0378">Hydrolase</keyword>
<evidence type="ECO:0000256" key="1">
    <source>
        <dbReference type="ARBA" id="ARBA00006500"/>
    </source>
</evidence>
<evidence type="ECO:0000256" key="7">
    <source>
        <dbReference type="ARBA" id="ARBA00023160"/>
    </source>
</evidence>
<evidence type="ECO:0000313" key="11">
    <source>
        <dbReference type="Proteomes" id="UP000182737"/>
    </source>
</evidence>
<dbReference type="EMBL" id="FORI01000002">
    <property type="protein sequence ID" value="SFI56203.1"/>
    <property type="molecule type" value="Genomic_DNA"/>
</dbReference>
<evidence type="ECO:0000256" key="3">
    <source>
        <dbReference type="ARBA" id="ARBA00022801"/>
    </source>
</evidence>
<gene>
    <name evidence="10" type="ORF">SAMN04487775_102391</name>
</gene>
<feature type="domain" description="Acyl-ACP thioesterase N-terminal hotdog" evidence="8">
    <location>
        <begin position="25"/>
        <end position="145"/>
    </location>
</feature>
<evidence type="ECO:0000256" key="4">
    <source>
        <dbReference type="ARBA" id="ARBA00022832"/>
    </source>
</evidence>
<dbReference type="InterPro" id="IPR045023">
    <property type="entry name" value="FATA/B"/>
</dbReference>
<keyword evidence="2" id="KW-0444">Lipid biosynthesis</keyword>
<keyword evidence="6" id="KW-0443">Lipid metabolism</keyword>
<dbReference type="PANTHER" id="PTHR31727">
    <property type="entry name" value="OLEOYL-ACYL CARRIER PROTEIN THIOESTERASE 1, CHLOROPLASTIC"/>
    <property type="match status" value="1"/>
</dbReference>
<keyword evidence="7" id="KW-0275">Fatty acid biosynthesis</keyword>
<evidence type="ECO:0000256" key="5">
    <source>
        <dbReference type="ARBA" id="ARBA00022946"/>
    </source>
</evidence>
<dbReference type="OrthoDB" id="9801517at2"/>
<dbReference type="InterPro" id="IPR049427">
    <property type="entry name" value="Acyl-ACP_TE_C"/>
</dbReference>
<organism evidence="10 11">
    <name type="scientific">Treponema bryantii</name>
    <dbReference type="NCBI Taxonomy" id="163"/>
    <lineage>
        <taxon>Bacteria</taxon>
        <taxon>Pseudomonadati</taxon>
        <taxon>Spirochaetota</taxon>
        <taxon>Spirochaetia</taxon>
        <taxon>Spirochaetales</taxon>
        <taxon>Treponemataceae</taxon>
        <taxon>Treponema</taxon>
    </lineage>
</organism>
<evidence type="ECO:0000256" key="2">
    <source>
        <dbReference type="ARBA" id="ARBA00022516"/>
    </source>
</evidence>
<feature type="domain" description="Acyl-ACP thioesterase-like C-terminal" evidence="9">
    <location>
        <begin position="178"/>
        <end position="237"/>
    </location>
</feature>
<evidence type="ECO:0000259" key="9">
    <source>
        <dbReference type="Pfam" id="PF20791"/>
    </source>
</evidence>
<evidence type="ECO:0000313" key="10">
    <source>
        <dbReference type="EMBL" id="SFI56203.1"/>
    </source>
</evidence>
<dbReference type="GO" id="GO:0000036">
    <property type="term" value="F:acyl carrier activity"/>
    <property type="evidence" value="ECO:0007669"/>
    <property type="project" value="TreeGrafter"/>
</dbReference>
<proteinExistence type="inferred from homology"/>
<dbReference type="InterPro" id="IPR029069">
    <property type="entry name" value="HotDog_dom_sf"/>
</dbReference>
<dbReference type="InterPro" id="IPR002864">
    <property type="entry name" value="Acyl-ACP_thioesterase_NHD"/>
</dbReference>
<name>A0A1I3J7Q3_9SPIR</name>
<accession>A0A1I3J7Q3</accession>
<dbReference type="GO" id="GO:0016297">
    <property type="term" value="F:fatty acyl-[ACP] hydrolase activity"/>
    <property type="evidence" value="ECO:0007669"/>
    <property type="project" value="InterPro"/>
</dbReference>
<evidence type="ECO:0000259" key="8">
    <source>
        <dbReference type="Pfam" id="PF01643"/>
    </source>
</evidence>
<keyword evidence="4" id="KW-0276">Fatty acid metabolism</keyword>
<reference evidence="11" key="1">
    <citation type="submission" date="2016-10" db="EMBL/GenBank/DDBJ databases">
        <authorList>
            <person name="Varghese N."/>
            <person name="Submissions S."/>
        </authorList>
    </citation>
    <scope>NUCLEOTIDE SEQUENCE [LARGE SCALE GENOMIC DNA]</scope>
    <source>
        <strain evidence="11">XBD1002</strain>
    </source>
</reference>
<protein>
    <submittedName>
        <fullName evidence="10">Acyl-ACP thioesterase</fullName>
    </submittedName>
</protein>
<sequence length="266" mass="31102">MEFSLIFHVFQKKITITSMNNSLIFETEREISSAFIDSSVKMGVAQSVLLVQDNLTESFNAMDCDGVIYREKFNAFWVFTKTKVHFERRPDWRESITARTFPIDNLGMRTHVNTQFVDKNGKTLLVANQEACVLSLENHRPLKITNLPYPKENFPEAVYNEPFERFPSDFSDDEFVFEQQIRSSQIDMSHHMNNIEYIKLALCVFSDDFLQSHEITDLEVHYTGESKEGQILKVYKKEDPEVHGKIYIHIKESDRCVFECCVKIKD</sequence>
<dbReference type="SUPFAM" id="SSF54637">
    <property type="entry name" value="Thioesterase/thiol ester dehydrase-isomerase"/>
    <property type="match status" value="2"/>
</dbReference>
<comment type="similarity">
    <text evidence="1">Belongs to the acyl-ACP thioesterase family.</text>
</comment>
<dbReference type="Pfam" id="PF01643">
    <property type="entry name" value="Acyl-ACP_TE"/>
    <property type="match status" value="1"/>
</dbReference>
<dbReference type="Pfam" id="PF20791">
    <property type="entry name" value="Acyl-ACP_TE_C"/>
    <property type="match status" value="1"/>
</dbReference>
<dbReference type="AlphaFoldDB" id="A0A1I3J7Q3"/>
<evidence type="ECO:0000256" key="6">
    <source>
        <dbReference type="ARBA" id="ARBA00023098"/>
    </source>
</evidence>
<keyword evidence="11" id="KW-1185">Reference proteome</keyword>
<dbReference type="PANTHER" id="PTHR31727:SF6">
    <property type="entry name" value="OLEOYL-ACYL CARRIER PROTEIN THIOESTERASE 1, CHLOROPLASTIC"/>
    <property type="match status" value="1"/>
</dbReference>